<keyword evidence="1" id="KW-0472">Membrane</keyword>
<keyword evidence="1" id="KW-1133">Transmembrane helix</keyword>
<evidence type="ECO:0000313" key="2">
    <source>
        <dbReference type="EMBL" id="MYL82964.1"/>
    </source>
</evidence>
<dbReference type="RefSeq" id="WP_160959958.1">
    <property type="nucleotide sequence ID" value="NZ_WVUD01000009.1"/>
</dbReference>
<dbReference type="OrthoDB" id="5455013at2"/>
<accession>A0A7C9IL75</accession>
<evidence type="ECO:0000256" key="1">
    <source>
        <dbReference type="SAM" id="Phobius"/>
    </source>
</evidence>
<keyword evidence="3" id="KW-1185">Reference proteome</keyword>
<sequence>MDFLSYFMPGERRPVPRAADAAAGAARARTAERLARAMARLDGLFALLGADDARDAALLSSLLAEDLDAVAAALGLVGARSLVADRSDLGPLPTAEALATFAHRAEATLTRLEKAFAAKKAGAWRLPADRFEARALWRVRALLVVCVVLLAASILLGDVMARKRREYAAMNALEREQARASLALSDLSKMALAAKRSENKALFAITGENCSRCGCEGRDLRTLAQDDVCRRKWDATRMRMGQAAGASPELLATLASDPWGSPYLLHEDPDFPCLPDSIISAGANGILGDSDDLGVTVPNAFCPEPR</sequence>
<gene>
    <name evidence="2" type="ORF">GTA51_07420</name>
</gene>
<keyword evidence="1" id="KW-0812">Transmembrane</keyword>
<proteinExistence type="predicted"/>
<comment type="caution">
    <text evidence="2">The sequence shown here is derived from an EMBL/GenBank/DDBJ whole genome shotgun (WGS) entry which is preliminary data.</text>
</comment>
<dbReference type="AlphaFoldDB" id="A0A7C9IL75"/>
<dbReference type="EMBL" id="WVUD01000009">
    <property type="protein sequence ID" value="MYL82964.1"/>
    <property type="molecule type" value="Genomic_DNA"/>
</dbReference>
<name>A0A7C9IL75_9BACT</name>
<reference evidence="2 3" key="1">
    <citation type="submission" date="2020-01" db="EMBL/GenBank/DDBJ databases">
        <title>Genome sequence of Desulfovibrio aerotolerans DSM 16695(T).</title>
        <authorList>
            <person name="Karnachuk O."/>
            <person name="Avakyan M."/>
            <person name="Mardanov A."/>
            <person name="Kadnikov V."/>
            <person name="Ravin N."/>
        </authorList>
    </citation>
    <scope>NUCLEOTIDE SEQUENCE [LARGE SCALE GENOMIC DNA]</scope>
    <source>
        <strain evidence="2 3">DSM 16695</strain>
    </source>
</reference>
<organism evidence="2 3">
    <name type="scientific">Solidesulfovibrio aerotolerans</name>
    <dbReference type="NCBI Taxonomy" id="295255"/>
    <lineage>
        <taxon>Bacteria</taxon>
        <taxon>Pseudomonadati</taxon>
        <taxon>Thermodesulfobacteriota</taxon>
        <taxon>Desulfovibrionia</taxon>
        <taxon>Desulfovibrionales</taxon>
        <taxon>Desulfovibrionaceae</taxon>
        <taxon>Solidesulfovibrio</taxon>
    </lineage>
</organism>
<dbReference type="Proteomes" id="UP000482487">
    <property type="component" value="Unassembled WGS sequence"/>
</dbReference>
<protein>
    <submittedName>
        <fullName evidence="2">Uncharacterized protein</fullName>
    </submittedName>
</protein>
<evidence type="ECO:0000313" key="3">
    <source>
        <dbReference type="Proteomes" id="UP000482487"/>
    </source>
</evidence>
<feature type="transmembrane region" description="Helical" evidence="1">
    <location>
        <begin position="135"/>
        <end position="156"/>
    </location>
</feature>